<proteinExistence type="predicted"/>
<sequence>MDNAYNQSMVAYEDGPKEVNTERGMPDGDKQFGKADKMPQENKGYKQKDYPANPMKRHCEYR</sequence>
<accession>A0A6J5LH98</accession>
<evidence type="ECO:0000313" key="2">
    <source>
        <dbReference type="EMBL" id="CAB4133964.1"/>
    </source>
</evidence>
<gene>
    <name evidence="2" type="ORF">UFOVP265_51</name>
</gene>
<name>A0A6J5LH98_9CAUD</name>
<organism evidence="2">
    <name type="scientific">uncultured Caudovirales phage</name>
    <dbReference type="NCBI Taxonomy" id="2100421"/>
    <lineage>
        <taxon>Viruses</taxon>
        <taxon>Duplodnaviria</taxon>
        <taxon>Heunggongvirae</taxon>
        <taxon>Uroviricota</taxon>
        <taxon>Caudoviricetes</taxon>
        <taxon>Peduoviridae</taxon>
        <taxon>Maltschvirus</taxon>
        <taxon>Maltschvirus maltsch</taxon>
    </lineage>
</organism>
<reference evidence="2" key="1">
    <citation type="submission" date="2020-04" db="EMBL/GenBank/DDBJ databases">
        <authorList>
            <person name="Chiriac C."/>
            <person name="Salcher M."/>
            <person name="Ghai R."/>
            <person name="Kavagutti S V."/>
        </authorList>
    </citation>
    <scope>NUCLEOTIDE SEQUENCE</scope>
</reference>
<feature type="compositionally biased region" description="Basic and acidic residues" evidence="1">
    <location>
        <begin position="14"/>
        <end position="49"/>
    </location>
</feature>
<protein>
    <submittedName>
        <fullName evidence="2">Uncharacterized protein</fullName>
    </submittedName>
</protein>
<evidence type="ECO:0000256" key="1">
    <source>
        <dbReference type="SAM" id="MobiDB-lite"/>
    </source>
</evidence>
<feature type="region of interest" description="Disordered" evidence="1">
    <location>
        <begin position="1"/>
        <end position="62"/>
    </location>
</feature>
<dbReference type="EMBL" id="LR796278">
    <property type="protein sequence ID" value="CAB4133964.1"/>
    <property type="molecule type" value="Genomic_DNA"/>
</dbReference>